<reference evidence="2 3" key="1">
    <citation type="submission" date="2019-06" db="EMBL/GenBank/DDBJ databases">
        <title>Amycolatopsis alkalitolerans sp. nov., isolated from Gastrodia elata Blume.</title>
        <authorList>
            <person name="Narsing Rao M.P."/>
            <person name="Li W.J."/>
        </authorList>
    </citation>
    <scope>NUCLEOTIDE SEQUENCE [LARGE SCALE GENOMIC DNA]</scope>
    <source>
        <strain evidence="2 3">SYSUP0005</strain>
    </source>
</reference>
<name>A0A5C4LV69_9PSEU</name>
<gene>
    <name evidence="2" type="ORF">FG385_26840</name>
</gene>
<feature type="region of interest" description="Disordered" evidence="1">
    <location>
        <begin position="98"/>
        <end position="119"/>
    </location>
</feature>
<keyword evidence="3" id="KW-1185">Reference proteome</keyword>
<dbReference type="AlphaFoldDB" id="A0A5C4LV69"/>
<accession>A0A5C4LV69</accession>
<dbReference type="EMBL" id="VDFW01000030">
    <property type="protein sequence ID" value="TNC21903.1"/>
    <property type="molecule type" value="Genomic_DNA"/>
</dbReference>
<evidence type="ECO:0000313" key="2">
    <source>
        <dbReference type="EMBL" id="TNC21903.1"/>
    </source>
</evidence>
<proteinExistence type="predicted"/>
<evidence type="ECO:0000313" key="3">
    <source>
        <dbReference type="Proteomes" id="UP000305546"/>
    </source>
</evidence>
<dbReference type="RefSeq" id="WP_139099574.1">
    <property type="nucleotide sequence ID" value="NZ_VDFW01000030.1"/>
</dbReference>
<protein>
    <submittedName>
        <fullName evidence="2">Uncharacterized protein</fullName>
    </submittedName>
</protein>
<organism evidence="2 3">
    <name type="scientific">Amycolatopsis alkalitolerans</name>
    <dbReference type="NCBI Taxonomy" id="2547244"/>
    <lineage>
        <taxon>Bacteria</taxon>
        <taxon>Bacillati</taxon>
        <taxon>Actinomycetota</taxon>
        <taxon>Actinomycetes</taxon>
        <taxon>Pseudonocardiales</taxon>
        <taxon>Pseudonocardiaceae</taxon>
        <taxon>Amycolatopsis</taxon>
    </lineage>
</organism>
<sequence length="119" mass="13354">MSGDEQPERRVALGRVVLDAVGRQYQAPADPAAQQMLPLLGDDIEPGEELALRIRGTDRQAGRHPRVVLARLQQRLQPRPVIGYQLVDLLDPGHREHRSRLLSSPWGSKRLTARKNSAR</sequence>
<dbReference type="Proteomes" id="UP000305546">
    <property type="component" value="Unassembled WGS sequence"/>
</dbReference>
<comment type="caution">
    <text evidence="2">The sequence shown here is derived from an EMBL/GenBank/DDBJ whole genome shotgun (WGS) entry which is preliminary data.</text>
</comment>
<evidence type="ECO:0000256" key="1">
    <source>
        <dbReference type="SAM" id="MobiDB-lite"/>
    </source>
</evidence>